<feature type="compositionally biased region" description="Pro residues" evidence="8">
    <location>
        <begin position="636"/>
        <end position="656"/>
    </location>
</feature>
<name>A0ABR1VD46_9PEZI</name>
<evidence type="ECO:0000256" key="3">
    <source>
        <dbReference type="ARBA" id="ARBA00022737"/>
    </source>
</evidence>
<comment type="subcellular location">
    <subcellularLocation>
        <location evidence="1">Nucleus</location>
    </subcellularLocation>
</comment>
<feature type="compositionally biased region" description="Polar residues" evidence="8">
    <location>
        <begin position="1"/>
        <end position="10"/>
    </location>
</feature>
<proteinExistence type="predicted"/>
<evidence type="ECO:0000256" key="4">
    <source>
        <dbReference type="ARBA" id="ARBA00022771"/>
    </source>
</evidence>
<feature type="compositionally biased region" description="Basic and acidic residues" evidence="8">
    <location>
        <begin position="93"/>
        <end position="102"/>
    </location>
</feature>
<keyword evidence="5" id="KW-0862">Zinc</keyword>
<keyword evidence="3" id="KW-0677">Repeat</keyword>
<gene>
    <name evidence="10" type="ORF">PG996_007277</name>
</gene>
<evidence type="ECO:0000259" key="9">
    <source>
        <dbReference type="PROSITE" id="PS50158"/>
    </source>
</evidence>
<dbReference type="SUPFAM" id="SSF57756">
    <property type="entry name" value="Retrovirus zinc finger-like domains"/>
    <property type="match status" value="1"/>
</dbReference>
<dbReference type="EMBL" id="JAQQWM010000004">
    <property type="protein sequence ID" value="KAK8068165.1"/>
    <property type="molecule type" value="Genomic_DNA"/>
</dbReference>
<feature type="compositionally biased region" description="Basic and acidic residues" evidence="8">
    <location>
        <begin position="14"/>
        <end position="35"/>
    </location>
</feature>
<feature type="compositionally biased region" description="Acidic residues" evidence="8">
    <location>
        <begin position="176"/>
        <end position="206"/>
    </location>
</feature>
<evidence type="ECO:0000256" key="8">
    <source>
        <dbReference type="SAM" id="MobiDB-lite"/>
    </source>
</evidence>
<evidence type="ECO:0000256" key="6">
    <source>
        <dbReference type="ARBA" id="ARBA00023242"/>
    </source>
</evidence>
<dbReference type="InterPro" id="IPR051644">
    <property type="entry name" value="TRAMP_AT-DNA-binding"/>
</dbReference>
<evidence type="ECO:0000256" key="5">
    <source>
        <dbReference type="ARBA" id="ARBA00022833"/>
    </source>
</evidence>
<reference evidence="10 11" key="1">
    <citation type="submission" date="2023-01" db="EMBL/GenBank/DDBJ databases">
        <title>Analysis of 21 Apiospora genomes using comparative genomics revels a genus with tremendous synthesis potential of carbohydrate active enzymes and secondary metabolites.</title>
        <authorList>
            <person name="Sorensen T."/>
        </authorList>
    </citation>
    <scope>NUCLEOTIDE SEQUENCE [LARGE SCALE GENOMIC DNA]</scope>
    <source>
        <strain evidence="10 11">CBS 83171</strain>
    </source>
</reference>
<dbReference type="SMART" id="SM00343">
    <property type="entry name" value="ZnF_C2HC"/>
    <property type="match status" value="5"/>
</dbReference>
<keyword evidence="11" id="KW-1185">Reference proteome</keyword>
<keyword evidence="2" id="KW-0479">Metal-binding</keyword>
<feature type="compositionally biased region" description="Low complexity" evidence="8">
    <location>
        <begin position="137"/>
        <end position="150"/>
    </location>
</feature>
<evidence type="ECO:0000256" key="1">
    <source>
        <dbReference type="ARBA" id="ARBA00004123"/>
    </source>
</evidence>
<dbReference type="PANTHER" id="PTHR46543">
    <property type="entry name" value="ZINC FINGER CCHC DOMAIN-CONTAINING PROTEIN 7"/>
    <property type="match status" value="1"/>
</dbReference>
<feature type="compositionally biased region" description="Polar residues" evidence="8">
    <location>
        <begin position="107"/>
        <end position="117"/>
    </location>
</feature>
<feature type="region of interest" description="Disordered" evidence="8">
    <location>
        <begin position="348"/>
        <end position="379"/>
    </location>
</feature>
<feature type="region of interest" description="Disordered" evidence="8">
    <location>
        <begin position="590"/>
        <end position="723"/>
    </location>
</feature>
<evidence type="ECO:0000313" key="10">
    <source>
        <dbReference type="EMBL" id="KAK8068165.1"/>
    </source>
</evidence>
<keyword evidence="4 7" id="KW-0863">Zinc-finger</keyword>
<feature type="compositionally biased region" description="Gly residues" evidence="8">
    <location>
        <begin position="713"/>
        <end position="723"/>
    </location>
</feature>
<protein>
    <submittedName>
        <fullName evidence="10">Air1p</fullName>
    </submittedName>
</protein>
<dbReference type="InterPro" id="IPR001878">
    <property type="entry name" value="Znf_CCHC"/>
</dbReference>
<feature type="region of interest" description="Disordered" evidence="8">
    <location>
        <begin position="1"/>
        <end position="228"/>
    </location>
</feature>
<feature type="compositionally biased region" description="Gly residues" evidence="8">
    <location>
        <begin position="688"/>
        <end position="703"/>
    </location>
</feature>
<keyword evidence="6" id="KW-0539">Nucleus</keyword>
<sequence length="723" mass="77191">MAGESDTSPGGQKRSRDYGEELKGLTPERHSDREGSSTPTRKKQRTEHSPTPDVLIPSGDGEANGLAAHHDTSPSVIAAEPDSAPTPSAVPDHVPDNEPAREDDPEVSSSQGPTSINRGVRLLGVRTSFGKPKGASATPPTQTPIIQPTAPSEPPTEDRPKSSSADDRPKSRSADEYSEGEVGEDDESGDDEDGEGGEDGEDDQEGESMPPTTPGALSDGQSTNTDKNGYATFRVSKKDWKLPKSEIRIIKWSRGAQTKSSWWVDWAEKELDFLIALLMRCNPDKKAVNRKVVSGALGYIHRNGYFVGASKTKTKASKSEAMRVILALDDPLWDEVTAKAQKRINTDDFSAPGETRAQTPGPGPAEVFNQGNGEGGEAAAAMSEDEEVRQLELYFPRVGDVQVVCLHCVSTQHRSESCPSLKCGFCESDDHMSYACPTKKRCTRCYQLGHRSASCQEKLALAKDERPGCAYCSARGHTEDRCPTVWRSYQPGLTELKKVNDIPCYCYMCGTAGHYGPECGLASKKQKAEAQGLWTTWSKANRDSYVDPESTNVAIAQIGVNHPNANEVSEFHIKGKATKKTHIHFISSDDSEGEFIQPPVSRGGPGKGGISISTNIVNPPQQQSSRPPRRARNNGHPPPPGTADMPPLPPGPPPPMVFSGNYNGNGNGISNGSQRSFHPLPPRPGGMNSNGGGGGGGRGGGNRGRGRGRGRTGNRGGGGGGGR</sequence>
<dbReference type="PROSITE" id="PS50158">
    <property type="entry name" value="ZF_CCHC"/>
    <property type="match status" value="1"/>
</dbReference>
<organism evidence="10 11">
    <name type="scientific">Apiospora saccharicola</name>
    <dbReference type="NCBI Taxonomy" id="335842"/>
    <lineage>
        <taxon>Eukaryota</taxon>
        <taxon>Fungi</taxon>
        <taxon>Dikarya</taxon>
        <taxon>Ascomycota</taxon>
        <taxon>Pezizomycotina</taxon>
        <taxon>Sordariomycetes</taxon>
        <taxon>Xylariomycetidae</taxon>
        <taxon>Amphisphaeriales</taxon>
        <taxon>Apiosporaceae</taxon>
        <taxon>Apiospora</taxon>
    </lineage>
</organism>
<accession>A0ABR1VD46</accession>
<feature type="domain" description="CCHC-type" evidence="9">
    <location>
        <begin position="506"/>
        <end position="519"/>
    </location>
</feature>
<dbReference type="PANTHER" id="PTHR46543:SF1">
    <property type="entry name" value="ZINC FINGER CCHC DOMAIN-CONTAINING PROTEIN 7"/>
    <property type="match status" value="1"/>
</dbReference>
<dbReference type="Gene3D" id="4.10.60.10">
    <property type="entry name" value="Zinc finger, CCHC-type"/>
    <property type="match status" value="1"/>
</dbReference>
<dbReference type="Proteomes" id="UP001446871">
    <property type="component" value="Unassembled WGS sequence"/>
</dbReference>
<comment type="caution">
    <text evidence="10">The sequence shown here is derived from an EMBL/GenBank/DDBJ whole genome shotgun (WGS) entry which is preliminary data.</text>
</comment>
<evidence type="ECO:0000313" key="11">
    <source>
        <dbReference type="Proteomes" id="UP001446871"/>
    </source>
</evidence>
<evidence type="ECO:0000256" key="7">
    <source>
        <dbReference type="PROSITE-ProRule" id="PRU00047"/>
    </source>
</evidence>
<dbReference type="InterPro" id="IPR036875">
    <property type="entry name" value="Znf_CCHC_sf"/>
</dbReference>
<evidence type="ECO:0000256" key="2">
    <source>
        <dbReference type="ARBA" id="ARBA00022723"/>
    </source>
</evidence>
<feature type="compositionally biased region" description="Basic and acidic residues" evidence="8">
    <location>
        <begin position="156"/>
        <end position="175"/>
    </location>
</feature>